<evidence type="ECO:0000313" key="2">
    <source>
        <dbReference type="Proteomes" id="UP001732700"/>
    </source>
</evidence>
<accession>A0ACD5ZI62</accession>
<sequence>MASPKSALLLLAAALLVSCCYASRSSLATGGETSSQEKAAVTVPTSTNPASCQWMAPCSVDKCTEKCVRIGLGNENGFCRFHNMQFECCCPIAPPAGAATKIPISSSLKQAL</sequence>
<name>A0ACD5ZI62_AVESA</name>
<dbReference type="EnsemblPlants" id="AVESA.00010b.r2.6DG1153050.1">
    <property type="protein sequence ID" value="AVESA.00010b.r2.6DG1153050.1.CDS"/>
    <property type="gene ID" value="AVESA.00010b.r2.6DG1153050"/>
</dbReference>
<organism evidence="1 2">
    <name type="scientific">Avena sativa</name>
    <name type="common">Oat</name>
    <dbReference type="NCBI Taxonomy" id="4498"/>
    <lineage>
        <taxon>Eukaryota</taxon>
        <taxon>Viridiplantae</taxon>
        <taxon>Streptophyta</taxon>
        <taxon>Embryophyta</taxon>
        <taxon>Tracheophyta</taxon>
        <taxon>Spermatophyta</taxon>
        <taxon>Magnoliopsida</taxon>
        <taxon>Liliopsida</taxon>
        <taxon>Poales</taxon>
        <taxon>Poaceae</taxon>
        <taxon>BOP clade</taxon>
        <taxon>Pooideae</taxon>
        <taxon>Poodae</taxon>
        <taxon>Poeae</taxon>
        <taxon>Poeae Chloroplast Group 1 (Aveneae type)</taxon>
        <taxon>Aveninae</taxon>
        <taxon>Avena</taxon>
    </lineage>
</organism>
<reference evidence="1" key="2">
    <citation type="submission" date="2025-09" db="UniProtKB">
        <authorList>
            <consortium name="EnsemblPlants"/>
        </authorList>
    </citation>
    <scope>IDENTIFICATION</scope>
</reference>
<evidence type="ECO:0000313" key="1">
    <source>
        <dbReference type="EnsemblPlants" id="AVESA.00010b.r2.6DG1153050.1.CDS"/>
    </source>
</evidence>
<proteinExistence type="predicted"/>
<protein>
    <submittedName>
        <fullName evidence="1">Uncharacterized protein</fullName>
    </submittedName>
</protein>
<dbReference type="Proteomes" id="UP001732700">
    <property type="component" value="Chromosome 6D"/>
</dbReference>
<reference evidence="1" key="1">
    <citation type="submission" date="2021-05" db="EMBL/GenBank/DDBJ databases">
        <authorList>
            <person name="Scholz U."/>
            <person name="Mascher M."/>
            <person name="Fiebig A."/>
        </authorList>
    </citation>
    <scope>NUCLEOTIDE SEQUENCE [LARGE SCALE GENOMIC DNA]</scope>
</reference>
<keyword evidence="2" id="KW-1185">Reference proteome</keyword>